<dbReference type="OrthoDB" id="9783788at2"/>
<name>A0A498R9M8_9FIRM</name>
<dbReference type="Proteomes" id="UP000277811">
    <property type="component" value="Unassembled WGS sequence"/>
</dbReference>
<dbReference type="SUPFAM" id="SSF88659">
    <property type="entry name" value="Sigma3 and sigma4 domains of RNA polymerase sigma factors"/>
    <property type="match status" value="1"/>
</dbReference>
<keyword evidence="4" id="KW-1185">Reference proteome</keyword>
<dbReference type="RefSeq" id="WP_122627922.1">
    <property type="nucleotide sequence ID" value="NZ_UPPP01000070.1"/>
</dbReference>
<gene>
    <name evidence="3" type="ORF">LUCI_2216</name>
</gene>
<dbReference type="NCBIfam" id="TIGR02937">
    <property type="entry name" value="sigma70-ECF"/>
    <property type="match status" value="1"/>
</dbReference>
<dbReference type="InterPro" id="IPR014284">
    <property type="entry name" value="RNA_pol_sigma-70_dom"/>
</dbReference>
<feature type="domain" description="RNA polymerase sigma-70 region 2" evidence="1">
    <location>
        <begin position="20"/>
        <end position="86"/>
    </location>
</feature>
<evidence type="ECO:0000313" key="3">
    <source>
        <dbReference type="EMBL" id="VBB06972.1"/>
    </source>
</evidence>
<dbReference type="Gene3D" id="1.20.120.1810">
    <property type="match status" value="1"/>
</dbReference>
<dbReference type="GO" id="GO:0016987">
    <property type="term" value="F:sigma factor activity"/>
    <property type="evidence" value="ECO:0007669"/>
    <property type="project" value="InterPro"/>
</dbReference>
<dbReference type="GO" id="GO:0006352">
    <property type="term" value="P:DNA-templated transcription initiation"/>
    <property type="evidence" value="ECO:0007669"/>
    <property type="project" value="InterPro"/>
</dbReference>
<dbReference type="EMBL" id="UPPP01000070">
    <property type="protein sequence ID" value="VBB06972.1"/>
    <property type="molecule type" value="Genomic_DNA"/>
</dbReference>
<sequence>MLTCCFNERGQLNNDEFERLAEQFHGMIISYTRKYYLPGGDSEDLYQWGLLGLYKAVLHFNETDRYSFEFVASVNIKNMMKSAITMANRKKHRVANEAKSLFEKCRYFDNEQEAPLIDRLVVHNGVRDPLDVVADKESVEKIYRFIARRLSDNERRVIGLYIHGYKQRHISGKLNVDQKVVDNAIQRARKKIGRYVNYYS</sequence>
<dbReference type="InterPro" id="IPR036388">
    <property type="entry name" value="WH-like_DNA-bd_sf"/>
</dbReference>
<dbReference type="Pfam" id="PF08281">
    <property type="entry name" value="Sigma70_r4_2"/>
    <property type="match status" value="1"/>
</dbReference>
<proteinExistence type="predicted"/>
<dbReference type="Pfam" id="PF04542">
    <property type="entry name" value="Sigma70_r2"/>
    <property type="match status" value="1"/>
</dbReference>
<dbReference type="GO" id="GO:0003677">
    <property type="term" value="F:DNA binding"/>
    <property type="evidence" value="ECO:0007669"/>
    <property type="project" value="InterPro"/>
</dbReference>
<dbReference type="AlphaFoldDB" id="A0A498R9M8"/>
<dbReference type="InterPro" id="IPR013249">
    <property type="entry name" value="RNA_pol_sigma70_r4_t2"/>
</dbReference>
<dbReference type="Gene3D" id="1.10.10.10">
    <property type="entry name" value="Winged helix-like DNA-binding domain superfamily/Winged helix DNA-binding domain"/>
    <property type="match status" value="1"/>
</dbReference>
<reference evidence="3 4" key="1">
    <citation type="submission" date="2018-06" db="EMBL/GenBank/DDBJ databases">
        <authorList>
            <person name="Strepis N."/>
        </authorList>
    </citation>
    <scope>NUCLEOTIDE SEQUENCE [LARGE SCALE GENOMIC DNA]</scope>
    <source>
        <strain evidence="3">LUCI</strain>
    </source>
</reference>
<evidence type="ECO:0000313" key="4">
    <source>
        <dbReference type="Proteomes" id="UP000277811"/>
    </source>
</evidence>
<dbReference type="InterPro" id="IPR013325">
    <property type="entry name" value="RNA_pol_sigma_r2"/>
</dbReference>
<evidence type="ECO:0000259" key="1">
    <source>
        <dbReference type="Pfam" id="PF04542"/>
    </source>
</evidence>
<organism evidence="3 4">
    <name type="scientific">Lucifera butyrica</name>
    <dbReference type="NCBI Taxonomy" id="1351585"/>
    <lineage>
        <taxon>Bacteria</taxon>
        <taxon>Bacillati</taxon>
        <taxon>Bacillota</taxon>
        <taxon>Negativicutes</taxon>
        <taxon>Veillonellales</taxon>
        <taxon>Veillonellaceae</taxon>
        <taxon>Lucifera</taxon>
    </lineage>
</organism>
<protein>
    <submittedName>
        <fullName evidence="3">Rna polymerase sigma-70 region 2</fullName>
    </submittedName>
</protein>
<dbReference type="InterPro" id="IPR007627">
    <property type="entry name" value="RNA_pol_sigma70_r2"/>
</dbReference>
<feature type="domain" description="RNA polymerase sigma factor 70 region 4 type 2" evidence="2">
    <location>
        <begin position="148"/>
        <end position="192"/>
    </location>
</feature>
<dbReference type="SUPFAM" id="SSF88946">
    <property type="entry name" value="Sigma2 domain of RNA polymerase sigma factors"/>
    <property type="match status" value="1"/>
</dbReference>
<dbReference type="InterPro" id="IPR013324">
    <property type="entry name" value="RNA_pol_sigma_r3/r4-like"/>
</dbReference>
<accession>A0A498R9M8</accession>
<evidence type="ECO:0000259" key="2">
    <source>
        <dbReference type="Pfam" id="PF08281"/>
    </source>
</evidence>